<reference evidence="2" key="2">
    <citation type="submission" date="2023-05" db="EMBL/GenBank/DDBJ databases">
        <authorList>
            <person name="Fouks B."/>
        </authorList>
    </citation>
    <scope>NUCLEOTIDE SEQUENCE</scope>
    <source>
        <strain evidence="2">Stay&amp;Tobe</strain>
        <tissue evidence="2">Testes</tissue>
    </source>
</reference>
<organism evidence="2 3">
    <name type="scientific">Diploptera punctata</name>
    <name type="common">Pacific beetle cockroach</name>
    <dbReference type="NCBI Taxonomy" id="6984"/>
    <lineage>
        <taxon>Eukaryota</taxon>
        <taxon>Metazoa</taxon>
        <taxon>Ecdysozoa</taxon>
        <taxon>Arthropoda</taxon>
        <taxon>Hexapoda</taxon>
        <taxon>Insecta</taxon>
        <taxon>Pterygota</taxon>
        <taxon>Neoptera</taxon>
        <taxon>Polyneoptera</taxon>
        <taxon>Dictyoptera</taxon>
        <taxon>Blattodea</taxon>
        <taxon>Blaberoidea</taxon>
        <taxon>Blaberidae</taxon>
        <taxon>Diplopterinae</taxon>
        <taxon>Diploptera</taxon>
    </lineage>
</organism>
<gene>
    <name evidence="2" type="ORF">L9F63_024136</name>
</gene>
<reference evidence="2" key="1">
    <citation type="journal article" date="2023" name="IScience">
        <title>Live-bearing cockroach genome reveals convergent evolutionary mechanisms linked to viviparity in insects and beyond.</title>
        <authorList>
            <person name="Fouks B."/>
            <person name="Harrison M.C."/>
            <person name="Mikhailova A.A."/>
            <person name="Marchal E."/>
            <person name="English S."/>
            <person name="Carruthers M."/>
            <person name="Jennings E.C."/>
            <person name="Chiamaka E.L."/>
            <person name="Frigard R.A."/>
            <person name="Pippel M."/>
            <person name="Attardo G.M."/>
            <person name="Benoit J.B."/>
            <person name="Bornberg-Bauer E."/>
            <person name="Tobe S.S."/>
        </authorList>
    </citation>
    <scope>NUCLEOTIDE SEQUENCE</scope>
    <source>
        <strain evidence="2">Stay&amp;Tobe</strain>
    </source>
</reference>
<feature type="non-terminal residue" evidence="2">
    <location>
        <position position="1"/>
    </location>
</feature>
<feature type="compositionally biased region" description="Low complexity" evidence="1">
    <location>
        <begin position="34"/>
        <end position="51"/>
    </location>
</feature>
<evidence type="ECO:0000256" key="1">
    <source>
        <dbReference type="SAM" id="MobiDB-lite"/>
    </source>
</evidence>
<dbReference type="EMBL" id="JASPKZ010008210">
    <property type="protein sequence ID" value="KAJ9580685.1"/>
    <property type="molecule type" value="Genomic_DNA"/>
</dbReference>
<dbReference type="Proteomes" id="UP001233999">
    <property type="component" value="Unassembled WGS sequence"/>
</dbReference>
<feature type="compositionally biased region" description="Pro residues" evidence="1">
    <location>
        <begin position="102"/>
        <end position="123"/>
    </location>
</feature>
<evidence type="ECO:0000313" key="3">
    <source>
        <dbReference type="Proteomes" id="UP001233999"/>
    </source>
</evidence>
<protein>
    <submittedName>
        <fullName evidence="2">Uncharacterized protein</fullName>
    </submittedName>
</protein>
<evidence type="ECO:0000313" key="2">
    <source>
        <dbReference type="EMBL" id="KAJ9580685.1"/>
    </source>
</evidence>
<feature type="region of interest" description="Disordered" evidence="1">
    <location>
        <begin position="15"/>
        <end position="136"/>
    </location>
</feature>
<name>A0AAD7ZHC3_DIPPU</name>
<sequence length="136" mass="14498">GDEVQRSLELLDRVLSEFDDLENGNVGESGGEGSARSRSAAEDVVVPAEAPGHVSSTPEDESPSLGGHQSEDDGYMSMNGRRAKFVLSFRPVPDEGQALELPPAPDPPPDPPPTEMADFPPPPEEAERIISTLLPR</sequence>
<dbReference type="AlphaFoldDB" id="A0AAD7ZHC3"/>
<comment type="caution">
    <text evidence="2">The sequence shown here is derived from an EMBL/GenBank/DDBJ whole genome shotgun (WGS) entry which is preliminary data.</text>
</comment>
<accession>A0AAD7ZHC3</accession>
<feature type="non-terminal residue" evidence="2">
    <location>
        <position position="136"/>
    </location>
</feature>
<keyword evidence="3" id="KW-1185">Reference proteome</keyword>
<proteinExistence type="predicted"/>